<keyword evidence="4 9" id="KW-0808">Transferase</keyword>
<dbReference type="Proteomes" id="UP000198861">
    <property type="component" value="Unassembled WGS sequence"/>
</dbReference>
<accession>A0A1I4C295</accession>
<keyword evidence="3 9" id="KW-0032">Aminotransferase</keyword>
<proteinExistence type="inferred from homology"/>
<dbReference type="Pfam" id="PF00155">
    <property type="entry name" value="Aminotran_1_2"/>
    <property type="match status" value="1"/>
</dbReference>
<dbReference type="CDD" id="cd00609">
    <property type="entry name" value="AAT_like"/>
    <property type="match status" value="1"/>
</dbReference>
<dbReference type="GO" id="GO:0016212">
    <property type="term" value="F:kynurenine-oxoglutarate transaminase activity"/>
    <property type="evidence" value="ECO:0007669"/>
    <property type="project" value="TreeGrafter"/>
</dbReference>
<dbReference type="PANTHER" id="PTHR43807:SF20">
    <property type="entry name" value="FI04487P"/>
    <property type="match status" value="1"/>
</dbReference>
<evidence type="ECO:0000313" key="8">
    <source>
        <dbReference type="EMBL" id="SFB29277.1"/>
    </source>
</evidence>
<organism evidence="9 11">
    <name type="scientific">Azotobacter beijerinckii</name>
    <dbReference type="NCBI Taxonomy" id="170623"/>
    <lineage>
        <taxon>Bacteria</taxon>
        <taxon>Pseudomonadati</taxon>
        <taxon>Pseudomonadota</taxon>
        <taxon>Gammaproteobacteria</taxon>
        <taxon>Pseudomonadales</taxon>
        <taxon>Pseudomonadaceae</taxon>
        <taxon>Azotobacter</taxon>
    </lineage>
</organism>
<evidence type="ECO:0000313" key="11">
    <source>
        <dbReference type="Proteomes" id="UP000199579"/>
    </source>
</evidence>
<feature type="region of interest" description="Disordered" evidence="6">
    <location>
        <begin position="1"/>
        <end position="28"/>
    </location>
</feature>
<keyword evidence="5" id="KW-0663">Pyridoxal phosphate</keyword>
<evidence type="ECO:0000256" key="4">
    <source>
        <dbReference type="ARBA" id="ARBA00022679"/>
    </source>
</evidence>
<dbReference type="EMBL" id="FOKJ01000031">
    <property type="protein sequence ID" value="SFB29277.1"/>
    <property type="molecule type" value="Genomic_DNA"/>
</dbReference>
<evidence type="ECO:0000313" key="9">
    <source>
        <dbReference type="EMBL" id="SFK74469.1"/>
    </source>
</evidence>
<comment type="cofactor">
    <cofactor evidence="1">
        <name>pyridoxal 5'-phosphate</name>
        <dbReference type="ChEBI" id="CHEBI:597326"/>
    </cofactor>
</comment>
<dbReference type="AlphaFoldDB" id="A0A1I4C295"/>
<reference evidence="8 10" key="1">
    <citation type="submission" date="2016-10" db="EMBL/GenBank/DDBJ databases">
        <authorList>
            <person name="Varghese N."/>
            <person name="Submissions S."/>
        </authorList>
    </citation>
    <scope>NUCLEOTIDE SEQUENCE [LARGE SCALE GENOMIC DNA]</scope>
    <source>
        <strain evidence="8 10">DSM 282</strain>
    </source>
</reference>
<evidence type="ECO:0000256" key="1">
    <source>
        <dbReference type="ARBA" id="ARBA00001933"/>
    </source>
</evidence>
<evidence type="ECO:0000256" key="3">
    <source>
        <dbReference type="ARBA" id="ARBA00022576"/>
    </source>
</evidence>
<feature type="compositionally biased region" description="Basic residues" evidence="6">
    <location>
        <begin position="1"/>
        <end position="10"/>
    </location>
</feature>
<protein>
    <submittedName>
        <fullName evidence="9">2-keto-4-methylthiobutyrate aminotransferase apoenzyme</fullName>
    </submittedName>
</protein>
<dbReference type="Gene3D" id="3.40.640.10">
    <property type="entry name" value="Type I PLP-dependent aspartate aminotransferase-like (Major domain)"/>
    <property type="match status" value="1"/>
</dbReference>
<evidence type="ECO:0000256" key="6">
    <source>
        <dbReference type="SAM" id="MobiDB-lite"/>
    </source>
</evidence>
<dbReference type="GO" id="GO:0030170">
    <property type="term" value="F:pyridoxal phosphate binding"/>
    <property type="evidence" value="ECO:0007669"/>
    <property type="project" value="InterPro"/>
</dbReference>
<dbReference type="SUPFAM" id="SSF53383">
    <property type="entry name" value="PLP-dependent transferases"/>
    <property type="match status" value="1"/>
</dbReference>
<evidence type="ECO:0000259" key="7">
    <source>
        <dbReference type="Pfam" id="PF00155"/>
    </source>
</evidence>
<comment type="similarity">
    <text evidence="2">Belongs to the class-I pyridoxal-phosphate-dependent aminotransferase family.</text>
</comment>
<gene>
    <name evidence="8" type="ORF">SAMN04244571_02110</name>
    <name evidence="9" type="ORF">SAMN04244574_01712</name>
</gene>
<dbReference type="GO" id="GO:0005737">
    <property type="term" value="C:cytoplasm"/>
    <property type="evidence" value="ECO:0007669"/>
    <property type="project" value="TreeGrafter"/>
</dbReference>
<dbReference type="InterPro" id="IPR051326">
    <property type="entry name" value="Kynurenine-oxoglutarate_AT"/>
</dbReference>
<sequence>MLRGMAHGHRIAQAARPDAAVGSSDSPRPWLPRASGSAILAAFAGRLRTKSEAMIQSKLPNVGTTIFTTMSQLAAQTGAINLSQGFPDFDGPQALREAVGRHVMAGHNQYAPMTGLPALREQVAQKIARSYGRRVDMDAEVTVTPGATEAIFCAVQALVRPGDEVIVFDPCYDSYEPSVELAGGRCVHVPLALPDFAIDWQRLSDAIGPRTRLIILNSPHNPSGALISRAELDQLAALIREREIYLISDEVYEHLVFDGVAHASVLAHEELYARAFVVSSFGKTYHVTGWKTGYVVAPPALSAELRKVHQFVTFCGITPLQWALADYMSAHPEHVDELPAFYQAKRDLFCDLLKGSRFTFTRSPGTYFQLADYSAIRDDLSDVEMSLWLTREHGVATIPVSVFYQTPPKDLRLVRFCFAKREETLRQAAERLCRV</sequence>
<evidence type="ECO:0000256" key="2">
    <source>
        <dbReference type="ARBA" id="ARBA00007441"/>
    </source>
</evidence>
<dbReference type="InterPro" id="IPR015421">
    <property type="entry name" value="PyrdxlP-dep_Trfase_major"/>
</dbReference>
<dbReference type="PANTHER" id="PTHR43807">
    <property type="entry name" value="FI04487P"/>
    <property type="match status" value="1"/>
</dbReference>
<dbReference type="NCBIfam" id="NF006569">
    <property type="entry name" value="PRK09082.1"/>
    <property type="match status" value="1"/>
</dbReference>
<dbReference type="Gene3D" id="3.90.1150.10">
    <property type="entry name" value="Aspartate Aminotransferase, domain 1"/>
    <property type="match status" value="1"/>
</dbReference>
<evidence type="ECO:0000313" key="10">
    <source>
        <dbReference type="Proteomes" id="UP000198861"/>
    </source>
</evidence>
<evidence type="ECO:0000256" key="5">
    <source>
        <dbReference type="ARBA" id="ARBA00022898"/>
    </source>
</evidence>
<reference evidence="9 11" key="2">
    <citation type="submission" date="2016-10" db="EMBL/GenBank/DDBJ databases">
        <authorList>
            <person name="de Groot N.N."/>
        </authorList>
    </citation>
    <scope>NUCLEOTIDE SEQUENCE [LARGE SCALE GENOMIC DNA]</scope>
    <source>
        <strain evidence="9 11">DSM 381</strain>
    </source>
</reference>
<dbReference type="Proteomes" id="UP000199579">
    <property type="component" value="Unassembled WGS sequence"/>
</dbReference>
<keyword evidence="10" id="KW-1185">Reference proteome</keyword>
<dbReference type="EMBL" id="FOSX01000021">
    <property type="protein sequence ID" value="SFK74469.1"/>
    <property type="molecule type" value="Genomic_DNA"/>
</dbReference>
<dbReference type="FunFam" id="3.40.640.10:FF:000033">
    <property type="entry name" value="Aspartate aminotransferase"/>
    <property type="match status" value="1"/>
</dbReference>
<dbReference type="InterPro" id="IPR004839">
    <property type="entry name" value="Aminotransferase_I/II_large"/>
</dbReference>
<dbReference type="InterPro" id="IPR015424">
    <property type="entry name" value="PyrdxlP-dep_Trfase"/>
</dbReference>
<feature type="domain" description="Aminotransferase class I/classII large" evidence="7">
    <location>
        <begin position="79"/>
        <end position="432"/>
    </location>
</feature>
<name>A0A1I4C295_9GAMM</name>
<dbReference type="InterPro" id="IPR015422">
    <property type="entry name" value="PyrdxlP-dep_Trfase_small"/>
</dbReference>